<evidence type="ECO:0000256" key="2">
    <source>
        <dbReference type="SAM" id="Phobius"/>
    </source>
</evidence>
<dbReference type="Pfam" id="PF06687">
    <property type="entry name" value="SUR7"/>
    <property type="match status" value="1"/>
</dbReference>
<dbReference type="GO" id="GO:0051285">
    <property type="term" value="C:cell cortex of cell tip"/>
    <property type="evidence" value="ECO:0007669"/>
    <property type="project" value="TreeGrafter"/>
</dbReference>
<name>A0A6C1EAB3_SACPS</name>
<dbReference type="GO" id="GO:0005886">
    <property type="term" value="C:plasma membrane"/>
    <property type="evidence" value="ECO:0007669"/>
    <property type="project" value="InterPro"/>
</dbReference>
<reference evidence="3 4" key="1">
    <citation type="journal article" date="2019" name="BMC Genomics">
        <title>Chromosome level assembly and comparative genome analysis confirm lager-brewing yeasts originated from a single hybridization.</title>
        <authorList>
            <person name="Salazar A.N."/>
            <person name="Gorter de Vries A.R."/>
            <person name="van den Broek M."/>
            <person name="Brouwers N."/>
            <person name="de la Torre Cortes P."/>
            <person name="Kuijpers N.G.A."/>
            <person name="Daran J.G."/>
            <person name="Abeel T."/>
        </authorList>
    </citation>
    <scope>NUCLEOTIDE SEQUENCE [LARGE SCALE GENOMIC DNA]</scope>
    <source>
        <strain evidence="3 4">CBS 1483</strain>
    </source>
</reference>
<sequence>MKLGQYHTPLSKGSIWSILSVCILFMFTVLILIIVATTGSTADYKPLTNIYIGEADIKHINVSKVIPQIGPILTILGSALTAPNSSLDAIFGALKNIADTPALTPLLTLLSNAENTTVTIESLTELAPLAISGNPASSTKQLAEINGLLKYSNNSTETLDGLARLVSASLSSASSSSSSDSTSLVLDLLQDSDNPQNSTDALLTLNNLTMTEKAQLLPVFKLFALSTNKTATMTALASLMNTTIPPTLAQTLLTQLQNTISEGGSLNSTFSSLQQLVPSADAGAFNAVQVLLNETTSTNQTLSTLTDLLEKNVTQSSSAKRAFAALTQLMDSSNNSTMVTTSVQSLAAVTNTTQSTQQLVGLDDVISSSTDTNETLSILSELQSDLSGNSSTTQYIPYLFNLLGASSNPKTTFSSLVTLTSWAQENPQTFMPILKILAEAKSVEPISPTKLDALTPNILEYLKIPVYFRLSIFTLCHANLKHKILDCSASHAVQNLDFRTIIYDALIASDFQPYLNALNITADDLYLQGKLLRREHEYVPAVKSVLAMNLLTIIFAFSTIVFTILLYFDRYMIRQALWLITVALYACVGLFTGLGATIIAVMINIIKSGTADDKFGVVFKASPAYMGLTWAAFVLAVIATIMMISAWWTNRITGRYVSRATLDKNGEAYVYGDGAAVPAITVAADTNLEDDDSDVEKNGNRNEVTAIDGSSSANNTDVIRSTSDEMELHHAGVVPNVPNESTTDANNQRVII</sequence>
<accession>A0A6C1EAB3</accession>
<evidence type="ECO:0000256" key="1">
    <source>
        <dbReference type="SAM" id="MobiDB-lite"/>
    </source>
</evidence>
<feature type="transmembrane region" description="Helical" evidence="2">
    <location>
        <begin position="546"/>
        <end position="568"/>
    </location>
</feature>
<dbReference type="GO" id="GO:0031505">
    <property type="term" value="P:fungal-type cell wall organization"/>
    <property type="evidence" value="ECO:0007669"/>
    <property type="project" value="TreeGrafter"/>
</dbReference>
<keyword evidence="2" id="KW-0812">Transmembrane</keyword>
<gene>
    <name evidence="3" type="ORF">GRS66_008898</name>
</gene>
<feature type="transmembrane region" description="Helical" evidence="2">
    <location>
        <begin position="15"/>
        <end position="36"/>
    </location>
</feature>
<protein>
    <submittedName>
        <fullName evidence="3">Uncharacterized protein</fullName>
    </submittedName>
</protein>
<proteinExistence type="predicted"/>
<feature type="transmembrane region" description="Helical" evidence="2">
    <location>
        <begin position="577"/>
        <end position="605"/>
    </location>
</feature>
<keyword evidence="2" id="KW-0472">Membrane</keyword>
<keyword evidence="2" id="KW-1133">Transmembrane helix</keyword>
<evidence type="ECO:0000313" key="4">
    <source>
        <dbReference type="Proteomes" id="UP000501346"/>
    </source>
</evidence>
<evidence type="ECO:0000313" key="3">
    <source>
        <dbReference type="EMBL" id="QID86278.1"/>
    </source>
</evidence>
<dbReference type="AlphaFoldDB" id="A0A6C1EAB3"/>
<dbReference type="PANTHER" id="PTHR28019:SF2">
    <property type="entry name" value="CELL MEMBRANE PROTEIN YLR413W-RELATED"/>
    <property type="match status" value="1"/>
</dbReference>
<keyword evidence="4" id="KW-1185">Reference proteome</keyword>
<organism evidence="3 4">
    <name type="scientific">Saccharomyces pastorianus</name>
    <name type="common">Lager yeast</name>
    <name type="synonym">Saccharomyces cerevisiae x Saccharomyces eubayanus</name>
    <dbReference type="NCBI Taxonomy" id="27292"/>
    <lineage>
        <taxon>Eukaryota</taxon>
        <taxon>Fungi</taxon>
        <taxon>Dikarya</taxon>
        <taxon>Ascomycota</taxon>
        <taxon>Saccharomycotina</taxon>
        <taxon>Saccharomycetes</taxon>
        <taxon>Saccharomycetales</taxon>
        <taxon>Saccharomycetaceae</taxon>
        <taxon>Saccharomyces</taxon>
    </lineage>
</organism>
<feature type="region of interest" description="Disordered" evidence="1">
    <location>
        <begin position="690"/>
        <end position="717"/>
    </location>
</feature>
<dbReference type="Proteomes" id="UP000501346">
    <property type="component" value="Chromosome SeXI"/>
</dbReference>
<feature type="region of interest" description="Disordered" evidence="1">
    <location>
        <begin position="731"/>
        <end position="752"/>
    </location>
</feature>
<feature type="compositionally biased region" description="Polar residues" evidence="1">
    <location>
        <begin position="738"/>
        <end position="752"/>
    </location>
</feature>
<dbReference type="InterPro" id="IPR009571">
    <property type="entry name" value="SUR7/Rim9-like_fungi"/>
</dbReference>
<dbReference type="InterPro" id="IPR052413">
    <property type="entry name" value="SUR7_domain"/>
</dbReference>
<dbReference type="SUPFAM" id="SSF48371">
    <property type="entry name" value="ARM repeat"/>
    <property type="match status" value="1"/>
</dbReference>
<feature type="compositionally biased region" description="Polar residues" evidence="1">
    <location>
        <begin position="708"/>
        <end position="717"/>
    </location>
</feature>
<dbReference type="PANTHER" id="PTHR28019">
    <property type="entry name" value="CELL MEMBRANE PROTEIN YLR413W-RELATED"/>
    <property type="match status" value="1"/>
</dbReference>
<dbReference type="EMBL" id="CP049008">
    <property type="protein sequence ID" value="QID86278.1"/>
    <property type="molecule type" value="Genomic_DNA"/>
</dbReference>
<feature type="transmembrane region" description="Helical" evidence="2">
    <location>
        <begin position="625"/>
        <end position="649"/>
    </location>
</feature>
<dbReference type="InterPro" id="IPR016024">
    <property type="entry name" value="ARM-type_fold"/>
</dbReference>
<dbReference type="OrthoDB" id="4068213at2759"/>